<comment type="caution">
    <text evidence="2">The sequence shown here is derived from an EMBL/GenBank/DDBJ whole genome shotgun (WGS) entry which is preliminary data.</text>
</comment>
<evidence type="ECO:0000313" key="3">
    <source>
        <dbReference type="Proteomes" id="UP000632849"/>
    </source>
</evidence>
<proteinExistence type="predicted"/>
<dbReference type="Proteomes" id="UP000632849">
    <property type="component" value="Unassembled WGS sequence"/>
</dbReference>
<dbReference type="Pfam" id="PF00753">
    <property type="entry name" value="Lactamase_B"/>
    <property type="match status" value="1"/>
</dbReference>
<dbReference type="PANTHER" id="PTHR42951:SF4">
    <property type="entry name" value="ACYL-COENZYME A THIOESTERASE MBLAC2"/>
    <property type="match status" value="1"/>
</dbReference>
<dbReference type="SMART" id="SM00849">
    <property type="entry name" value="Lactamase_B"/>
    <property type="match status" value="1"/>
</dbReference>
<sequence length="296" mass="31874">MVTLAPHVHAYVQPDGGWCLNNAGFLGDAGESLLVDTTATERRALLLREAVLAEGLPLPRTVVNTHHHGDHTYGNGVFRPEARVVGHENCRSEQLDAGHQLHLLWPGTDFGRVEITPPDITYRDRLTVHAGGIEVRVLHPGPAHTTGDSIVHLPEQGVVFTGDLVFQGGTPFLPMGSLAGSLRALDVLRSLDAARVVPGHGPVTDPTAYDATERYLRWVAELAAEGRAKGDPPLETARRTDLGEFAAWRESERLVANLHRAYAELDGLPEGHPLDPLTVFGDMAAMNGGKPVACHA</sequence>
<dbReference type="SUPFAM" id="SSF56281">
    <property type="entry name" value="Metallo-hydrolase/oxidoreductase"/>
    <property type="match status" value="1"/>
</dbReference>
<dbReference type="Gene3D" id="3.60.15.10">
    <property type="entry name" value="Ribonuclease Z/Hydroxyacylglutathione hydrolase-like"/>
    <property type="match status" value="1"/>
</dbReference>
<dbReference type="AlphaFoldDB" id="A0A919EQP3"/>
<dbReference type="CDD" id="cd16282">
    <property type="entry name" value="metallo-hydrolase-like_MBL-fold"/>
    <property type="match status" value="1"/>
</dbReference>
<name>A0A919EQP3_STRFL</name>
<gene>
    <name evidence="2" type="ORF">GCM10017667_63270</name>
</gene>
<feature type="domain" description="Metallo-beta-lactamase" evidence="1">
    <location>
        <begin position="20"/>
        <end position="200"/>
    </location>
</feature>
<reference evidence="2" key="2">
    <citation type="submission" date="2020-09" db="EMBL/GenBank/DDBJ databases">
        <authorList>
            <person name="Sun Q."/>
            <person name="Ohkuma M."/>
        </authorList>
    </citation>
    <scope>NUCLEOTIDE SEQUENCE</scope>
    <source>
        <strain evidence="2">JCM 4122</strain>
    </source>
</reference>
<evidence type="ECO:0000313" key="2">
    <source>
        <dbReference type="EMBL" id="GHG19689.1"/>
    </source>
</evidence>
<keyword evidence="3" id="KW-1185">Reference proteome</keyword>
<evidence type="ECO:0000259" key="1">
    <source>
        <dbReference type="SMART" id="SM00849"/>
    </source>
</evidence>
<organism evidence="2 3">
    <name type="scientific">Streptomyces filamentosus</name>
    <name type="common">Streptomyces roseosporus</name>
    <dbReference type="NCBI Taxonomy" id="67294"/>
    <lineage>
        <taxon>Bacteria</taxon>
        <taxon>Bacillati</taxon>
        <taxon>Actinomycetota</taxon>
        <taxon>Actinomycetes</taxon>
        <taxon>Kitasatosporales</taxon>
        <taxon>Streptomycetaceae</taxon>
        <taxon>Streptomyces</taxon>
    </lineage>
</organism>
<reference evidence="2" key="1">
    <citation type="journal article" date="2014" name="Int. J. Syst. Evol. Microbiol.">
        <title>Complete genome sequence of Corynebacterium casei LMG S-19264T (=DSM 44701T), isolated from a smear-ripened cheese.</title>
        <authorList>
            <consortium name="US DOE Joint Genome Institute (JGI-PGF)"/>
            <person name="Walter F."/>
            <person name="Albersmeier A."/>
            <person name="Kalinowski J."/>
            <person name="Ruckert C."/>
        </authorList>
    </citation>
    <scope>NUCLEOTIDE SEQUENCE</scope>
    <source>
        <strain evidence="2">JCM 4122</strain>
    </source>
</reference>
<dbReference type="EMBL" id="BNBE01000003">
    <property type="protein sequence ID" value="GHG19689.1"/>
    <property type="molecule type" value="Genomic_DNA"/>
</dbReference>
<dbReference type="PANTHER" id="PTHR42951">
    <property type="entry name" value="METALLO-BETA-LACTAMASE DOMAIN-CONTAINING"/>
    <property type="match status" value="1"/>
</dbReference>
<accession>A0A919EQP3</accession>
<dbReference type="InterPro" id="IPR036866">
    <property type="entry name" value="RibonucZ/Hydroxyglut_hydro"/>
</dbReference>
<protein>
    <submittedName>
        <fullName evidence="2">MBL fold metallo-hydrolase</fullName>
    </submittedName>
</protein>
<dbReference type="InterPro" id="IPR050855">
    <property type="entry name" value="NDM-1-like"/>
</dbReference>
<dbReference type="InterPro" id="IPR001279">
    <property type="entry name" value="Metallo-B-lactamas"/>
</dbReference>